<evidence type="ECO:0000313" key="3">
    <source>
        <dbReference type="Proteomes" id="UP000324106"/>
    </source>
</evidence>
<dbReference type="EMBL" id="CP029194">
    <property type="protein sequence ID" value="QES17734.1"/>
    <property type="molecule type" value="Genomic_DNA"/>
</dbReference>
<feature type="signal peptide" evidence="1">
    <location>
        <begin position="1"/>
        <end position="39"/>
    </location>
</feature>
<gene>
    <name evidence="2" type="ORF">DEJ46_00255</name>
</gene>
<feature type="chain" id="PRO_5038952331" evidence="1">
    <location>
        <begin position="40"/>
        <end position="196"/>
    </location>
</feature>
<keyword evidence="1" id="KW-0732">Signal</keyword>
<dbReference type="AlphaFoldDB" id="A0A5P2AI35"/>
<evidence type="ECO:0000313" key="2">
    <source>
        <dbReference type="EMBL" id="QES17734.1"/>
    </source>
</evidence>
<organism evidence="2 3">
    <name type="scientific">Streptomyces venezuelae</name>
    <dbReference type="NCBI Taxonomy" id="54571"/>
    <lineage>
        <taxon>Bacteria</taxon>
        <taxon>Bacillati</taxon>
        <taxon>Actinomycetota</taxon>
        <taxon>Actinomycetes</taxon>
        <taxon>Kitasatosporales</taxon>
        <taxon>Streptomycetaceae</taxon>
        <taxon>Streptomyces</taxon>
    </lineage>
</organism>
<accession>A0A5P2AI35</accession>
<name>A0A5P2AI35_STRVZ</name>
<proteinExistence type="predicted"/>
<dbReference type="OrthoDB" id="4232383at2"/>
<protein>
    <submittedName>
        <fullName evidence="2">Uncharacterized protein</fullName>
    </submittedName>
</protein>
<dbReference type="Proteomes" id="UP000324106">
    <property type="component" value="Chromosome"/>
</dbReference>
<sequence>MRHPMASPQPAPRLLRAARTRLAWAAAALLATASLTGCGQESAPSHAAAVTEFNENGVTVRLSVADWKSDAGTLVATFTPDEAGFHLYSTALPAEGVEGVGRPTEVRLVGSLATAGDMTVDKPVKSITLPGVRAAVPVYPDGSVTVTLPIRATAPGEAKVLIGYASCSSTEGCTIPVADRAVSLRTGEHGLAFGTS</sequence>
<evidence type="ECO:0000256" key="1">
    <source>
        <dbReference type="SAM" id="SignalP"/>
    </source>
</evidence>
<reference evidence="2 3" key="1">
    <citation type="submission" date="2018-05" db="EMBL/GenBank/DDBJ databases">
        <title>Streptomyces venezuelae.</title>
        <authorList>
            <person name="Kim W."/>
            <person name="Lee N."/>
            <person name="Cho B.-K."/>
        </authorList>
    </citation>
    <scope>NUCLEOTIDE SEQUENCE [LARGE SCALE GENOMIC DNA]</scope>
    <source>
        <strain evidence="2 3">ATCC 15068</strain>
    </source>
</reference>